<dbReference type="VEuPathDB" id="VectorBase:LLOJ000172"/>
<accession>A0A1B0C8G0</accession>
<evidence type="ECO:0000313" key="1">
    <source>
        <dbReference type="EnsemblMetazoa" id="LLOJ000172-PA"/>
    </source>
</evidence>
<reference evidence="1" key="1">
    <citation type="submission" date="2020-05" db="UniProtKB">
        <authorList>
            <consortium name="EnsemblMetazoa"/>
        </authorList>
    </citation>
    <scope>IDENTIFICATION</scope>
    <source>
        <strain evidence="1">Jacobina</strain>
    </source>
</reference>
<organism evidence="1 2">
    <name type="scientific">Lutzomyia longipalpis</name>
    <name type="common">Sand fly</name>
    <dbReference type="NCBI Taxonomy" id="7200"/>
    <lineage>
        <taxon>Eukaryota</taxon>
        <taxon>Metazoa</taxon>
        <taxon>Ecdysozoa</taxon>
        <taxon>Arthropoda</taxon>
        <taxon>Hexapoda</taxon>
        <taxon>Insecta</taxon>
        <taxon>Pterygota</taxon>
        <taxon>Neoptera</taxon>
        <taxon>Endopterygota</taxon>
        <taxon>Diptera</taxon>
        <taxon>Nematocera</taxon>
        <taxon>Psychodoidea</taxon>
        <taxon>Psychodidae</taxon>
        <taxon>Lutzomyia</taxon>
        <taxon>Lutzomyia</taxon>
    </lineage>
</organism>
<dbReference type="EnsemblMetazoa" id="LLOJ000172-RA">
    <property type="protein sequence ID" value="LLOJ000172-PA"/>
    <property type="gene ID" value="LLOJ000172"/>
</dbReference>
<dbReference type="EMBL" id="AJWK01000547">
    <property type="status" value="NOT_ANNOTATED_CDS"/>
    <property type="molecule type" value="Genomic_DNA"/>
</dbReference>
<dbReference type="AlphaFoldDB" id="A0A1B0C8G0"/>
<proteinExistence type="predicted"/>
<protein>
    <submittedName>
        <fullName evidence="1">Uncharacterized protein</fullName>
    </submittedName>
</protein>
<dbReference type="Proteomes" id="UP000092461">
    <property type="component" value="Unassembled WGS sequence"/>
</dbReference>
<evidence type="ECO:0000313" key="2">
    <source>
        <dbReference type="Proteomes" id="UP000092461"/>
    </source>
</evidence>
<dbReference type="EMBL" id="AJWK01000546">
    <property type="status" value="NOT_ANNOTATED_CDS"/>
    <property type="molecule type" value="Genomic_DNA"/>
</dbReference>
<keyword evidence="2" id="KW-1185">Reference proteome</keyword>
<name>A0A1B0C8G0_LUTLO</name>
<sequence length="101" mass="11356">MKAYVEEGDCIDNLIVSGLGGILAGQQNPIHGTVWILCGVLLHSIQHFDQKTHSQSGLQQCNLLWIFLSSHRNISSARREAEISVTIKVREEQQRFRIISS</sequence>
<dbReference type="EMBL" id="AJWK01000548">
    <property type="status" value="NOT_ANNOTATED_CDS"/>
    <property type="molecule type" value="Genomic_DNA"/>
</dbReference>